<sequence length="109" mass="12275">MLHSFALFSGICPQLLNTHKPSSVAAADVNRYLATAFWCKSSSADTVFKRGAQRKTEIQREIDTETEMTKAGEKLERESVTFLEILLNHDLVRNHGKDYVISIKFSGNN</sequence>
<keyword evidence="2" id="KW-1185">Reference proteome</keyword>
<evidence type="ECO:0000313" key="2">
    <source>
        <dbReference type="Proteomes" id="UP001469553"/>
    </source>
</evidence>
<proteinExistence type="predicted"/>
<organism evidence="1 2">
    <name type="scientific">Ameca splendens</name>
    <dbReference type="NCBI Taxonomy" id="208324"/>
    <lineage>
        <taxon>Eukaryota</taxon>
        <taxon>Metazoa</taxon>
        <taxon>Chordata</taxon>
        <taxon>Craniata</taxon>
        <taxon>Vertebrata</taxon>
        <taxon>Euteleostomi</taxon>
        <taxon>Actinopterygii</taxon>
        <taxon>Neopterygii</taxon>
        <taxon>Teleostei</taxon>
        <taxon>Neoteleostei</taxon>
        <taxon>Acanthomorphata</taxon>
        <taxon>Ovalentaria</taxon>
        <taxon>Atherinomorphae</taxon>
        <taxon>Cyprinodontiformes</taxon>
        <taxon>Goodeidae</taxon>
        <taxon>Ameca</taxon>
    </lineage>
</organism>
<comment type="caution">
    <text evidence="1">The sequence shown here is derived from an EMBL/GenBank/DDBJ whole genome shotgun (WGS) entry which is preliminary data.</text>
</comment>
<accession>A0ABV0Y263</accession>
<protein>
    <submittedName>
        <fullName evidence="1">Uncharacterized protein</fullName>
    </submittedName>
</protein>
<name>A0ABV0Y263_9TELE</name>
<gene>
    <name evidence="1" type="ORF">AMECASPLE_017043</name>
</gene>
<dbReference type="EMBL" id="JAHRIP010020072">
    <property type="protein sequence ID" value="MEQ2287862.1"/>
    <property type="molecule type" value="Genomic_DNA"/>
</dbReference>
<evidence type="ECO:0000313" key="1">
    <source>
        <dbReference type="EMBL" id="MEQ2287862.1"/>
    </source>
</evidence>
<reference evidence="1 2" key="1">
    <citation type="submission" date="2021-06" db="EMBL/GenBank/DDBJ databases">
        <authorList>
            <person name="Palmer J.M."/>
        </authorList>
    </citation>
    <scope>NUCLEOTIDE SEQUENCE [LARGE SCALE GENOMIC DNA]</scope>
    <source>
        <strain evidence="1 2">AS_MEX2019</strain>
        <tissue evidence="1">Muscle</tissue>
    </source>
</reference>
<dbReference type="Proteomes" id="UP001469553">
    <property type="component" value="Unassembled WGS sequence"/>
</dbReference>